<protein>
    <submittedName>
        <fullName evidence="3">SpoIVB peptidase S55 domain-containing protein</fullName>
    </submittedName>
</protein>
<name>A0A9Y2AG27_9FIRM</name>
<evidence type="ECO:0000313" key="3">
    <source>
        <dbReference type="EMBL" id="WIW71020.1"/>
    </source>
</evidence>
<proteinExistence type="predicted"/>
<evidence type="ECO:0000256" key="1">
    <source>
        <dbReference type="SAM" id="MobiDB-lite"/>
    </source>
</evidence>
<dbReference type="EMBL" id="CP120678">
    <property type="protein sequence ID" value="WIW71020.1"/>
    <property type="molecule type" value="Genomic_DNA"/>
</dbReference>
<dbReference type="KEGG" id="sgbi:P3F81_01465"/>
<evidence type="ECO:0000313" key="4">
    <source>
        <dbReference type="Proteomes" id="UP001243623"/>
    </source>
</evidence>
<dbReference type="SUPFAM" id="SSF50494">
    <property type="entry name" value="Trypsin-like serine proteases"/>
    <property type="match status" value="1"/>
</dbReference>
<feature type="region of interest" description="Disordered" evidence="1">
    <location>
        <begin position="557"/>
        <end position="612"/>
    </location>
</feature>
<dbReference type="Pfam" id="PF05580">
    <property type="entry name" value="Peptidase_S55"/>
    <property type="match status" value="1"/>
</dbReference>
<sequence>MVQFLKNMVWAILLLIYMPIACVQASPEIMTVDQLQPGMHGVAKTVIRGTAVESFAVEIIGVLRDGAPEGMILGRVSGDVINQTAGVLQGMSGSPVYIDGKLVGAISGGWPSIDARVCAITPIAEMLKIWDMPDDKGEKKIHQVEVNAPLETANVEKDKVSALESKEESKDLFLEKEKEVVEAVKQVDPEKASTMLVATGFTPAAFSMLEEKLAPLGMKPYQGIGSANDSYAPIQLEPGSALGVALVRGDFSLAATGTVTAIEGNKLVAFGHPFYRRGNVNYFLTDAVVLTSEHGLNGGFKFGQTGNLIGVINQDRTAGIGGVIGKYPSVIPMQITVKDKQLNKDSVYNLQLAYDEELTAPLAASMVYNAIDKTMDRIGESTAKIDFEIQANSVPGGVIKRDNMYYSMQDSGQLAVGELFQALNMLSTNTFHEIDIFSVKANVEIDQTRRTASIISAIPKKTAVKPGETVDIAVKLKPYRSEEVTVNVPYTVPAKQPKGTMMLEVRGGGLISLAQLMMKQQGIDLSAEEDKTRPLEEDIKKFLEANKNNEIVVAPGVMNPNLPNQNKPIQEPQQVQEPINPVVPEESSKTEDVSERKMGTIGDEKLEEENVQSKNRKTVDYIIDNIQRISLKVE</sequence>
<dbReference type="Proteomes" id="UP001243623">
    <property type="component" value="Chromosome"/>
</dbReference>
<reference evidence="3" key="1">
    <citation type="submission" date="2023-03" db="EMBL/GenBank/DDBJ databases">
        <title>Selenobaculum gbiensis gen. nov. sp. nov., a new bacterium isolated from the gut microbiota of IBD patient.</title>
        <authorList>
            <person name="Yeo S."/>
            <person name="Park H."/>
            <person name="Huh C.S."/>
        </authorList>
    </citation>
    <scope>NUCLEOTIDE SEQUENCE</scope>
    <source>
        <strain evidence="3">ICN-92133</strain>
    </source>
</reference>
<gene>
    <name evidence="3" type="ORF">P3F81_01465</name>
</gene>
<organism evidence="3 4">
    <name type="scientific">Selenobaculum gibii</name>
    <dbReference type="NCBI Taxonomy" id="3054208"/>
    <lineage>
        <taxon>Bacteria</taxon>
        <taxon>Bacillati</taxon>
        <taxon>Bacillota</taxon>
        <taxon>Negativicutes</taxon>
        <taxon>Selenomonadales</taxon>
        <taxon>Selenomonadaceae</taxon>
        <taxon>Selenobaculum</taxon>
    </lineage>
</organism>
<dbReference type="AlphaFoldDB" id="A0A9Y2AG27"/>
<feature type="domain" description="Peptidase S55" evidence="2">
    <location>
        <begin position="1"/>
        <end position="142"/>
    </location>
</feature>
<evidence type="ECO:0000259" key="2">
    <source>
        <dbReference type="PROSITE" id="PS51494"/>
    </source>
</evidence>
<dbReference type="RefSeq" id="WP_309320558.1">
    <property type="nucleotide sequence ID" value="NZ_CP120678.1"/>
</dbReference>
<feature type="compositionally biased region" description="Low complexity" evidence="1">
    <location>
        <begin position="568"/>
        <end position="585"/>
    </location>
</feature>
<dbReference type="InterPro" id="IPR009003">
    <property type="entry name" value="Peptidase_S1_PA"/>
</dbReference>
<accession>A0A9Y2AG27</accession>
<keyword evidence="4" id="KW-1185">Reference proteome</keyword>
<dbReference type="PROSITE" id="PS51494">
    <property type="entry name" value="SPOIVB"/>
    <property type="match status" value="1"/>
</dbReference>
<dbReference type="InterPro" id="IPR008763">
    <property type="entry name" value="Peptidase_S55"/>
</dbReference>
<feature type="compositionally biased region" description="Basic and acidic residues" evidence="1">
    <location>
        <begin position="586"/>
        <end position="604"/>
    </location>
</feature>